<dbReference type="NCBIfam" id="TIGR03071">
    <property type="entry name" value="couple_hipA"/>
    <property type="match status" value="1"/>
</dbReference>
<dbReference type="Proteomes" id="UP000316612">
    <property type="component" value="Unassembled WGS sequence"/>
</dbReference>
<dbReference type="InterPro" id="IPR052028">
    <property type="entry name" value="HipA_Ser/Thr_kinase"/>
</dbReference>
<gene>
    <name evidence="6" type="ORF">AUR04nite_35250</name>
</gene>
<dbReference type="PANTHER" id="PTHR37419">
    <property type="entry name" value="SERINE/THREONINE-PROTEIN KINASE TOXIN HIPA"/>
    <property type="match status" value="1"/>
</dbReference>
<proteinExistence type="inferred from homology"/>
<dbReference type="EMBL" id="BJNY01000041">
    <property type="protein sequence ID" value="GED07993.1"/>
    <property type="molecule type" value="Genomic_DNA"/>
</dbReference>
<accession>A0A4Y4DTJ1</accession>
<sequence length="399" mass="43278">MIAELQDLKHVRTADVYQNRSLVGTLTRLSDGSIEFSYTDDYLASGEPGIASSLPVSASPYMSGSGSLPAFFSGLLPEGHRLTVLKDAAKTSLSDELTLLMIVGADTPGNVSIVPSGRQLSDPPVVARIDDPSKLDFVALSRTMDLHSIPGVQDKISATMLTTPLALGEASYLLKLDPRDHPYLVANEALHLNAARLLKLPVAASKLVYDRNQVEGLLVERFDRSRDPELRGSRRFALEDAMQVLNLPPASKYAVTAEEASLALATRCHAPVLALRNFYIQFLFAWLTGNGDLHGKNVSILANHSGGFVPAPIYDVPCTLLYGDDTLALSVSGKSKNLKRKHWVEFADSLGLNQRAANSANLLALKAAESVDLSVLPFEGSPLRGTQRELRHRRLEVVM</sequence>
<evidence type="ECO:0000259" key="4">
    <source>
        <dbReference type="Pfam" id="PF07804"/>
    </source>
</evidence>
<reference evidence="6 7" key="1">
    <citation type="submission" date="2019-06" db="EMBL/GenBank/DDBJ databases">
        <title>Whole genome shotgun sequence of Glutamicibacter uratoxydans NBRC 15515.</title>
        <authorList>
            <person name="Hosoyama A."/>
            <person name="Uohara A."/>
            <person name="Ohji S."/>
            <person name="Ichikawa N."/>
        </authorList>
    </citation>
    <scope>NUCLEOTIDE SEQUENCE [LARGE SCALE GENOMIC DNA]</scope>
    <source>
        <strain evidence="6 7">NBRC 15515</strain>
    </source>
</reference>
<evidence type="ECO:0008006" key="8">
    <source>
        <dbReference type="Google" id="ProtNLM"/>
    </source>
</evidence>
<evidence type="ECO:0000256" key="2">
    <source>
        <dbReference type="ARBA" id="ARBA00022679"/>
    </source>
</evidence>
<comment type="similarity">
    <text evidence="1">Belongs to the HipA Ser/Thr kinase family.</text>
</comment>
<dbReference type="Gene3D" id="1.10.1070.20">
    <property type="match status" value="1"/>
</dbReference>
<organism evidence="6 7">
    <name type="scientific">Glutamicibacter uratoxydans</name>
    <name type="common">Arthrobacter uratoxydans</name>
    <dbReference type="NCBI Taxonomy" id="43667"/>
    <lineage>
        <taxon>Bacteria</taxon>
        <taxon>Bacillati</taxon>
        <taxon>Actinomycetota</taxon>
        <taxon>Actinomycetes</taxon>
        <taxon>Micrococcales</taxon>
        <taxon>Micrococcaceae</taxon>
        <taxon>Glutamicibacter</taxon>
    </lineage>
</organism>
<dbReference type="OrthoDB" id="3182374at2"/>
<evidence type="ECO:0000256" key="3">
    <source>
        <dbReference type="ARBA" id="ARBA00022777"/>
    </source>
</evidence>
<feature type="domain" description="HipA N-terminal subdomain 1" evidence="5">
    <location>
        <begin position="14"/>
        <end position="113"/>
    </location>
</feature>
<evidence type="ECO:0000313" key="7">
    <source>
        <dbReference type="Proteomes" id="UP000316612"/>
    </source>
</evidence>
<dbReference type="RefSeq" id="WP_141367634.1">
    <property type="nucleotide sequence ID" value="NZ_BAAAJL010000015.1"/>
</dbReference>
<protein>
    <recommendedName>
        <fullName evidence="8">Kinase Y4mE</fullName>
    </recommendedName>
</protein>
<name>A0A4Y4DTJ1_GLUUR</name>
<dbReference type="GO" id="GO:0004674">
    <property type="term" value="F:protein serine/threonine kinase activity"/>
    <property type="evidence" value="ECO:0007669"/>
    <property type="project" value="TreeGrafter"/>
</dbReference>
<dbReference type="InterPro" id="IPR017508">
    <property type="entry name" value="HipA_N1"/>
</dbReference>
<dbReference type="PANTHER" id="PTHR37419:SF1">
    <property type="entry name" value="SERINE_THREONINE-PROTEIN KINASE TOXIN HIPA"/>
    <property type="match status" value="1"/>
</dbReference>
<keyword evidence="2" id="KW-0808">Transferase</keyword>
<comment type="caution">
    <text evidence="6">The sequence shown here is derived from an EMBL/GenBank/DDBJ whole genome shotgun (WGS) entry which is preliminary data.</text>
</comment>
<evidence type="ECO:0000313" key="6">
    <source>
        <dbReference type="EMBL" id="GED07993.1"/>
    </source>
</evidence>
<dbReference type="AlphaFoldDB" id="A0A4Y4DTJ1"/>
<dbReference type="Pfam" id="PF07804">
    <property type="entry name" value="HipA_C"/>
    <property type="match status" value="1"/>
</dbReference>
<keyword evidence="7" id="KW-1185">Reference proteome</keyword>
<dbReference type="GO" id="GO:0005829">
    <property type="term" value="C:cytosol"/>
    <property type="evidence" value="ECO:0007669"/>
    <property type="project" value="TreeGrafter"/>
</dbReference>
<dbReference type="InterPro" id="IPR012893">
    <property type="entry name" value="HipA-like_C"/>
</dbReference>
<evidence type="ECO:0000256" key="1">
    <source>
        <dbReference type="ARBA" id="ARBA00010164"/>
    </source>
</evidence>
<feature type="domain" description="HipA-like C-terminal" evidence="4">
    <location>
        <begin position="148"/>
        <end position="359"/>
    </location>
</feature>
<dbReference type="Pfam" id="PF13657">
    <property type="entry name" value="Couple_hipA"/>
    <property type="match status" value="1"/>
</dbReference>
<evidence type="ECO:0000259" key="5">
    <source>
        <dbReference type="Pfam" id="PF13657"/>
    </source>
</evidence>
<keyword evidence="3" id="KW-0418">Kinase</keyword>